<evidence type="ECO:0000256" key="2">
    <source>
        <dbReference type="ARBA" id="ARBA00022801"/>
    </source>
</evidence>
<keyword evidence="2 7" id="KW-0378">Hydrolase</keyword>
<dbReference type="GO" id="GO:0008422">
    <property type="term" value="F:beta-glucosidase activity"/>
    <property type="evidence" value="ECO:0007669"/>
    <property type="project" value="TreeGrafter"/>
</dbReference>
<evidence type="ECO:0000256" key="4">
    <source>
        <dbReference type="ARBA" id="ARBA00023277"/>
    </source>
</evidence>
<organism evidence="11 12">
    <name type="scientific">Salinimicrobium sediminis</name>
    <dbReference type="NCBI Taxonomy" id="1343891"/>
    <lineage>
        <taxon>Bacteria</taxon>
        <taxon>Pseudomonadati</taxon>
        <taxon>Bacteroidota</taxon>
        <taxon>Flavobacteriia</taxon>
        <taxon>Flavobacteriales</taxon>
        <taxon>Flavobacteriaceae</taxon>
        <taxon>Salinimicrobium</taxon>
    </lineage>
</organism>
<sequence>MKNLILFVFLVFSLAGKAQESTSGFLHTRGQIIVDEKGENVLLKGIGLGGHMLQEGYMLKVPFSGQQYVIREHIEELIGKERTDEFYEAWLKNHTRKIDIDSMKSWGFNSVRLPMHYNLYTLPVEDEPVKGENTWLEKGFQMTDSLLSWAEANEMYLILDMHAAPGGQGHDVNISDRDPSKPSLWESEANQQKLIALWRKLAERYKDEPWIGAYDIINEPNWTFEEGKNKNGIEDTLNAPLKKLLVDITNAIREVDSRHIIIIEGNGWGNNYNGILPPWDDNMVISFHKYWNYNDTASIQQFLDFREKYNTPVWLGETGENSNVWFTDAIRLMEENNIGWCWWPLKKLGFNNPLEVPVNPGYGQILNYWRGEAEKPSEAEAYKGFMELAENVKLENNYYHRGVVDAMMRQPHTKEAIPFKEVVIDNSAIIKAANYDMGEKGIAYQDNVAANYYISTGGERQSWNNGRTYRNDGVDIYPMEPRENYDDVFVGDMEEGEWMQYTFEVSKNGNFDLSFKTAADAPGSAAVEVNGKRYPDFVVPASAGKWTQTTVKEILFKKGQNQIKFFVIDGGFNLEQIQINRQN</sequence>
<comment type="similarity">
    <text evidence="1 7">Belongs to the glycosyl hydrolase 5 (cellulase A) family.</text>
</comment>
<evidence type="ECO:0000313" key="11">
    <source>
        <dbReference type="EMBL" id="SOC79589.1"/>
    </source>
</evidence>
<dbReference type="Pfam" id="PF18099">
    <property type="entry name" value="CBM_35_2"/>
    <property type="match status" value="1"/>
</dbReference>
<accession>A0A285X5A8</accession>
<feature type="domain" description="Glycoside hydrolase family 5" evidence="9">
    <location>
        <begin position="89"/>
        <end position="346"/>
    </location>
</feature>
<dbReference type="InterPro" id="IPR008979">
    <property type="entry name" value="Galactose-bd-like_sf"/>
</dbReference>
<dbReference type="RefSeq" id="WP_097055312.1">
    <property type="nucleotide sequence ID" value="NZ_OCMF01000001.1"/>
</dbReference>
<evidence type="ECO:0000256" key="1">
    <source>
        <dbReference type="ARBA" id="ARBA00005641"/>
    </source>
</evidence>
<keyword evidence="12" id="KW-1185">Reference proteome</keyword>
<keyword evidence="4" id="KW-0119">Carbohydrate metabolism</keyword>
<evidence type="ECO:0000256" key="5">
    <source>
        <dbReference type="ARBA" id="ARBA00023295"/>
    </source>
</evidence>
<dbReference type="InterPro" id="IPR041342">
    <property type="entry name" value="CBM35"/>
</dbReference>
<dbReference type="SUPFAM" id="SSF49785">
    <property type="entry name" value="Galactose-binding domain-like"/>
    <property type="match status" value="1"/>
</dbReference>
<dbReference type="AlphaFoldDB" id="A0A285X5A8"/>
<dbReference type="PANTHER" id="PTHR31297:SF41">
    <property type="entry name" value="ENDOGLUCANASE, PUTATIVE (AFU_ORTHOLOGUE AFUA_5G01830)-RELATED"/>
    <property type="match status" value="1"/>
</dbReference>
<feature type="domain" description="Carbohydrate binding module family 35" evidence="10">
    <location>
        <begin position="474"/>
        <end position="576"/>
    </location>
</feature>
<dbReference type="EMBL" id="OCMF01000001">
    <property type="protein sequence ID" value="SOC79589.1"/>
    <property type="molecule type" value="Genomic_DNA"/>
</dbReference>
<keyword evidence="8" id="KW-0732">Signal</keyword>
<name>A0A285X5A8_9FLAO</name>
<evidence type="ECO:0000256" key="8">
    <source>
        <dbReference type="SAM" id="SignalP"/>
    </source>
</evidence>
<feature type="chain" id="PRO_5012718724" evidence="8">
    <location>
        <begin position="19"/>
        <end position="583"/>
    </location>
</feature>
<dbReference type="CDD" id="cd04080">
    <property type="entry name" value="CBM6_cellulase-like"/>
    <property type="match status" value="1"/>
</dbReference>
<dbReference type="SUPFAM" id="SSF51445">
    <property type="entry name" value="(Trans)glycosidases"/>
    <property type="match status" value="1"/>
</dbReference>
<dbReference type="Gene3D" id="3.20.20.80">
    <property type="entry name" value="Glycosidases"/>
    <property type="match status" value="1"/>
</dbReference>
<protein>
    <submittedName>
        <fullName evidence="11">Cellulase (Glycosyl hydrolase family 5)</fullName>
    </submittedName>
</protein>
<keyword evidence="3" id="KW-0136">Cellulose degradation</keyword>
<dbReference type="PANTHER" id="PTHR31297">
    <property type="entry name" value="GLUCAN ENDO-1,6-BETA-GLUCOSIDASE B"/>
    <property type="match status" value="1"/>
</dbReference>
<dbReference type="Proteomes" id="UP000219193">
    <property type="component" value="Unassembled WGS sequence"/>
</dbReference>
<evidence type="ECO:0000259" key="9">
    <source>
        <dbReference type="Pfam" id="PF00150"/>
    </source>
</evidence>
<dbReference type="GO" id="GO:0009986">
    <property type="term" value="C:cell surface"/>
    <property type="evidence" value="ECO:0007669"/>
    <property type="project" value="TreeGrafter"/>
</dbReference>
<dbReference type="InterPro" id="IPR017853">
    <property type="entry name" value="GH"/>
</dbReference>
<feature type="signal peptide" evidence="8">
    <location>
        <begin position="1"/>
        <end position="18"/>
    </location>
</feature>
<dbReference type="Gene3D" id="2.60.120.260">
    <property type="entry name" value="Galactose-binding domain-like"/>
    <property type="match status" value="1"/>
</dbReference>
<evidence type="ECO:0000313" key="12">
    <source>
        <dbReference type="Proteomes" id="UP000219193"/>
    </source>
</evidence>
<dbReference type="OrthoDB" id="9800955at2"/>
<evidence type="ECO:0000256" key="7">
    <source>
        <dbReference type="RuleBase" id="RU361153"/>
    </source>
</evidence>
<dbReference type="GO" id="GO:0005576">
    <property type="term" value="C:extracellular region"/>
    <property type="evidence" value="ECO:0007669"/>
    <property type="project" value="TreeGrafter"/>
</dbReference>
<evidence type="ECO:0000256" key="3">
    <source>
        <dbReference type="ARBA" id="ARBA00023001"/>
    </source>
</evidence>
<dbReference type="GO" id="GO:0030245">
    <property type="term" value="P:cellulose catabolic process"/>
    <property type="evidence" value="ECO:0007669"/>
    <property type="project" value="UniProtKB-KW"/>
</dbReference>
<dbReference type="InterPro" id="IPR050386">
    <property type="entry name" value="Glycosyl_hydrolase_5"/>
</dbReference>
<dbReference type="InterPro" id="IPR001547">
    <property type="entry name" value="Glyco_hydro_5"/>
</dbReference>
<gene>
    <name evidence="11" type="ORF">SAMN06296241_1118</name>
</gene>
<reference evidence="12" key="1">
    <citation type="submission" date="2017-09" db="EMBL/GenBank/DDBJ databases">
        <authorList>
            <person name="Varghese N."/>
            <person name="Submissions S."/>
        </authorList>
    </citation>
    <scope>NUCLEOTIDE SEQUENCE [LARGE SCALE GENOMIC DNA]</scope>
    <source>
        <strain evidence="12">CGMCC 1.12641</strain>
    </source>
</reference>
<evidence type="ECO:0000259" key="10">
    <source>
        <dbReference type="Pfam" id="PF18099"/>
    </source>
</evidence>
<evidence type="ECO:0000256" key="6">
    <source>
        <dbReference type="ARBA" id="ARBA00023326"/>
    </source>
</evidence>
<keyword evidence="5 7" id="KW-0326">Glycosidase</keyword>
<proteinExistence type="inferred from homology"/>
<keyword evidence="6" id="KW-0624">Polysaccharide degradation</keyword>
<dbReference type="Pfam" id="PF00150">
    <property type="entry name" value="Cellulase"/>
    <property type="match status" value="1"/>
</dbReference>